<dbReference type="PANTHER" id="PTHR11011:SF45">
    <property type="entry name" value="FATTY ACYL-COA REDUCTASE CG8306-RELATED"/>
    <property type="match status" value="1"/>
</dbReference>
<dbReference type="GO" id="GO:0080019">
    <property type="term" value="F:alcohol-forming very long-chain fatty acyl-CoA reductase activity"/>
    <property type="evidence" value="ECO:0007669"/>
    <property type="project" value="InterPro"/>
</dbReference>
<evidence type="ECO:0000313" key="6">
    <source>
        <dbReference type="Proteomes" id="UP000077755"/>
    </source>
</evidence>
<dbReference type="GO" id="GO:0102965">
    <property type="term" value="F:alcohol-forming long-chain fatty acyl-CoA reductase activity"/>
    <property type="evidence" value="ECO:0007669"/>
    <property type="project" value="UniProtKB-EC"/>
</dbReference>
<dbReference type="Pfam" id="PF07993">
    <property type="entry name" value="NAD_binding_4"/>
    <property type="match status" value="1"/>
</dbReference>
<evidence type="ECO:0000313" key="5">
    <source>
        <dbReference type="EMBL" id="WOG94012.1"/>
    </source>
</evidence>
<evidence type="ECO:0000256" key="3">
    <source>
        <dbReference type="ARBA" id="ARBA00023098"/>
    </source>
</evidence>
<keyword evidence="3 4" id="KW-0443">Lipid metabolism</keyword>
<organism evidence="5 6">
    <name type="scientific">Daucus carota subsp. sativus</name>
    <name type="common">Carrot</name>
    <dbReference type="NCBI Taxonomy" id="79200"/>
    <lineage>
        <taxon>Eukaryota</taxon>
        <taxon>Viridiplantae</taxon>
        <taxon>Streptophyta</taxon>
        <taxon>Embryophyta</taxon>
        <taxon>Tracheophyta</taxon>
        <taxon>Spermatophyta</taxon>
        <taxon>Magnoliopsida</taxon>
        <taxon>eudicotyledons</taxon>
        <taxon>Gunneridae</taxon>
        <taxon>Pentapetalae</taxon>
        <taxon>asterids</taxon>
        <taxon>campanulids</taxon>
        <taxon>Apiales</taxon>
        <taxon>Apiaceae</taxon>
        <taxon>Apioideae</taxon>
        <taxon>Scandiceae</taxon>
        <taxon>Daucinae</taxon>
        <taxon>Daucus</taxon>
        <taxon>Daucus sect. Daucus</taxon>
    </lineage>
</organism>
<evidence type="ECO:0000256" key="1">
    <source>
        <dbReference type="ARBA" id="ARBA00005928"/>
    </source>
</evidence>
<keyword evidence="6" id="KW-1185">Reference proteome</keyword>
<evidence type="ECO:0000256" key="4">
    <source>
        <dbReference type="RuleBase" id="RU363097"/>
    </source>
</evidence>
<comment type="catalytic activity">
    <reaction evidence="4">
        <text>a long-chain fatty acyl-CoA + 2 NADPH + 2 H(+) = a long-chain primary fatty alcohol + 2 NADP(+) + CoA</text>
        <dbReference type="Rhea" id="RHEA:52716"/>
        <dbReference type="ChEBI" id="CHEBI:15378"/>
        <dbReference type="ChEBI" id="CHEBI:57287"/>
        <dbReference type="ChEBI" id="CHEBI:57783"/>
        <dbReference type="ChEBI" id="CHEBI:58349"/>
        <dbReference type="ChEBI" id="CHEBI:77396"/>
        <dbReference type="ChEBI" id="CHEBI:83139"/>
        <dbReference type="EC" id="1.2.1.84"/>
    </reaction>
</comment>
<proteinExistence type="inferred from homology"/>
<keyword evidence="4" id="KW-0521">NADP</keyword>
<dbReference type="OrthoDB" id="429813at2759"/>
<dbReference type="InterPro" id="IPR033640">
    <property type="entry name" value="FAR_C"/>
</dbReference>
<dbReference type="Gene3D" id="3.40.50.720">
    <property type="entry name" value="NAD(P)-binding Rossmann-like Domain"/>
    <property type="match status" value="1"/>
</dbReference>
<dbReference type="CDD" id="cd09071">
    <property type="entry name" value="FAR_C"/>
    <property type="match status" value="1"/>
</dbReference>
<comment type="function">
    <text evidence="4">Catalyzes the reduction of fatty acyl-CoA to fatty alcohols.</text>
</comment>
<dbReference type="InterPro" id="IPR036291">
    <property type="entry name" value="NAD(P)-bd_dom_sf"/>
</dbReference>
<dbReference type="CDD" id="cd05236">
    <property type="entry name" value="FAR-N_SDR_e"/>
    <property type="match status" value="1"/>
</dbReference>
<dbReference type="EC" id="1.2.1.84" evidence="4"/>
<sequence length="576" mass="64945">MGTVSLNLFPIISSRQKLNRNRVSTDQRLLRKKSITDTSLRVNQISAKISSLYSCAYNGKNSGVLEKDSVSLTDGQLNSEMHDDGIGIVDFFCGKKLLITGATGFLAKVLVEKILRTMPEVDTIFLLIKAKDEEAAMERLMNEIIKTELFKCLREKHGMLFENFILSKLVPVVGDMRKTNIGIEEEVANRIATEVDVIINSAATTTFDERFDVALDINTKGAARIVNFAKKCEKLKLYVHVSTAYASRQRQGKIIEESFGKGHYVVSGAGKNEAPDKHVLGLNIQAEIKLASEMVESSKENEMDRNLKDLGMRRAQKYGWQNTYSLTKAMGEMVVEDTKGELPVIIIRPSIIESTLREPFSGWIEGNRMMDPIILLYGKGKLPGFFSNPDMALDVVPADIVVNSTLAAIAKHGGKESKVEDNNSNDHVYQITSSVANPLITRDLLDLAFQHFSLSPCFDREGNPIQISAFKFFSSIEDLLSDMKSTSSNDEISPRQEIIRRKSIEHFKYMANLYQPYTFFDGRFDNNKVEKLLECLSEEERKDFGFDVSSIDWEDYITRVHFHGVRKHVMKETALK</sequence>
<dbReference type="EMBL" id="CP093345">
    <property type="protein sequence ID" value="WOG94012.1"/>
    <property type="molecule type" value="Genomic_DNA"/>
</dbReference>
<dbReference type="PANTHER" id="PTHR11011">
    <property type="entry name" value="MALE STERILITY PROTEIN 2-RELATED"/>
    <property type="match status" value="1"/>
</dbReference>
<gene>
    <name evidence="5" type="ORF">DCAR_0313302</name>
</gene>
<name>A0A166BXT0_DAUCS</name>
<reference evidence="5" key="1">
    <citation type="journal article" date="2016" name="Nat. Genet.">
        <title>A high-quality carrot genome assembly provides new insights into carotenoid accumulation and asterid genome evolution.</title>
        <authorList>
            <person name="Iorizzo M."/>
            <person name="Ellison S."/>
            <person name="Senalik D."/>
            <person name="Zeng P."/>
            <person name="Satapoomin P."/>
            <person name="Huang J."/>
            <person name="Bowman M."/>
            <person name="Iovene M."/>
            <person name="Sanseverino W."/>
            <person name="Cavagnaro P."/>
            <person name="Yildiz M."/>
            <person name="Macko-Podgorni A."/>
            <person name="Moranska E."/>
            <person name="Grzebelus E."/>
            <person name="Grzebelus D."/>
            <person name="Ashrafi H."/>
            <person name="Zheng Z."/>
            <person name="Cheng S."/>
            <person name="Spooner D."/>
            <person name="Van Deynze A."/>
            <person name="Simon P."/>
        </authorList>
    </citation>
    <scope>NUCLEOTIDE SEQUENCE</scope>
    <source>
        <tissue evidence="5">Leaf</tissue>
    </source>
</reference>
<reference evidence="5" key="2">
    <citation type="submission" date="2022-03" db="EMBL/GenBank/DDBJ databases">
        <title>Draft title - Genomic analysis of global carrot germplasm unveils the trajectory of domestication and the origin of high carotenoid orange carrot.</title>
        <authorList>
            <person name="Iorizzo M."/>
            <person name="Ellison S."/>
            <person name="Senalik D."/>
            <person name="Macko-Podgorni A."/>
            <person name="Grzebelus D."/>
            <person name="Bostan H."/>
            <person name="Rolling W."/>
            <person name="Curaba J."/>
            <person name="Simon P."/>
        </authorList>
    </citation>
    <scope>NUCLEOTIDE SEQUENCE</scope>
    <source>
        <tissue evidence="5">Leaf</tissue>
    </source>
</reference>
<dbReference type="Pfam" id="PF03015">
    <property type="entry name" value="Sterile"/>
    <property type="match status" value="1"/>
</dbReference>
<dbReference type="KEGG" id="dcr:108213123"/>
<evidence type="ECO:0000256" key="2">
    <source>
        <dbReference type="ARBA" id="ARBA00022516"/>
    </source>
</evidence>
<dbReference type="GO" id="GO:0035336">
    <property type="term" value="P:long-chain fatty-acyl-CoA metabolic process"/>
    <property type="evidence" value="ECO:0007669"/>
    <property type="project" value="TreeGrafter"/>
</dbReference>
<dbReference type="Gramene" id="KZN03024">
    <property type="protein sequence ID" value="KZN03024"/>
    <property type="gene ID" value="DCAR_011780"/>
</dbReference>
<dbReference type="AlphaFoldDB" id="A0A166BXT0"/>
<dbReference type="Proteomes" id="UP000077755">
    <property type="component" value="Chromosome 3"/>
</dbReference>
<keyword evidence="2 4" id="KW-0444">Lipid biosynthesis</keyword>
<dbReference type="GO" id="GO:0010345">
    <property type="term" value="P:suberin biosynthetic process"/>
    <property type="evidence" value="ECO:0007669"/>
    <property type="project" value="TreeGrafter"/>
</dbReference>
<dbReference type="InterPro" id="IPR013120">
    <property type="entry name" value="FAR_NAD-bd"/>
</dbReference>
<dbReference type="SUPFAM" id="SSF51735">
    <property type="entry name" value="NAD(P)-binding Rossmann-fold domains"/>
    <property type="match status" value="1"/>
</dbReference>
<dbReference type="InterPro" id="IPR026055">
    <property type="entry name" value="FAR"/>
</dbReference>
<accession>A0A166BXT0</accession>
<protein>
    <recommendedName>
        <fullName evidence="4">Fatty acyl-CoA reductase</fullName>
        <ecNumber evidence="4">1.2.1.84</ecNumber>
    </recommendedName>
</protein>
<keyword evidence="4" id="KW-0560">Oxidoreductase</keyword>
<comment type="similarity">
    <text evidence="1 4">Belongs to the fatty acyl-CoA reductase family.</text>
</comment>